<dbReference type="GO" id="GO:0051262">
    <property type="term" value="P:protein tetramerization"/>
    <property type="evidence" value="ECO:0007669"/>
    <property type="project" value="UniProtKB-ARBA"/>
</dbReference>
<dbReference type="Proteomes" id="UP000027093">
    <property type="component" value="Chromosome"/>
</dbReference>
<dbReference type="SMART" id="SM00829">
    <property type="entry name" value="PKS_ER"/>
    <property type="match status" value="1"/>
</dbReference>
<dbReference type="Pfam" id="PF08240">
    <property type="entry name" value="ADH_N"/>
    <property type="match status" value="1"/>
</dbReference>
<protein>
    <submittedName>
        <fullName evidence="6">Putative NAD-dependent alcohol dehydrogenase</fullName>
    </submittedName>
</protein>
<keyword evidence="7" id="KW-1185">Reference proteome</keyword>
<dbReference type="Pfam" id="PF00107">
    <property type="entry name" value="ADH_zinc_N"/>
    <property type="match status" value="1"/>
</dbReference>
<dbReference type="Gene3D" id="3.40.50.720">
    <property type="entry name" value="NAD(P)-binding Rossmann-like Domain"/>
    <property type="match status" value="1"/>
</dbReference>
<comment type="cofactor">
    <cofactor evidence="4">
        <name>Zn(2+)</name>
        <dbReference type="ChEBI" id="CHEBI:29105"/>
    </cofactor>
</comment>
<dbReference type="SUPFAM" id="SSF51735">
    <property type="entry name" value="NAD(P)-binding Rossmann-fold domains"/>
    <property type="match status" value="1"/>
</dbReference>
<dbReference type="RefSeq" id="WP_075054159.1">
    <property type="nucleotide sequence ID" value="NZ_CP007536.1"/>
</dbReference>
<dbReference type="GeneID" id="74946118"/>
<dbReference type="Gene3D" id="3.90.180.10">
    <property type="entry name" value="Medium-chain alcohol dehydrogenases, catalytic domain"/>
    <property type="match status" value="1"/>
</dbReference>
<dbReference type="GO" id="GO:0008270">
    <property type="term" value="F:zinc ion binding"/>
    <property type="evidence" value="ECO:0007669"/>
    <property type="project" value="InterPro"/>
</dbReference>
<dbReference type="AlphaFoldDB" id="A0A060HHN2"/>
<dbReference type="InterPro" id="IPR002328">
    <property type="entry name" value="ADH_Zn_CS"/>
</dbReference>
<dbReference type="PROSITE" id="PS00059">
    <property type="entry name" value="ADH_ZINC"/>
    <property type="match status" value="1"/>
</dbReference>
<dbReference type="STRING" id="926571.NVIE_008530"/>
<comment type="similarity">
    <text evidence="4">Belongs to the zinc-containing alcohol dehydrogenase family.</text>
</comment>
<dbReference type="SUPFAM" id="SSF50129">
    <property type="entry name" value="GroES-like"/>
    <property type="match status" value="1"/>
</dbReference>
<keyword evidence="1 4" id="KW-0479">Metal-binding</keyword>
<dbReference type="InterPro" id="IPR050129">
    <property type="entry name" value="Zn_alcohol_dh"/>
</dbReference>
<dbReference type="InterPro" id="IPR013149">
    <property type="entry name" value="ADH-like_C"/>
</dbReference>
<dbReference type="GO" id="GO:0030554">
    <property type="term" value="F:adenyl nucleotide binding"/>
    <property type="evidence" value="ECO:0007669"/>
    <property type="project" value="UniProtKB-ARBA"/>
</dbReference>
<evidence type="ECO:0000256" key="1">
    <source>
        <dbReference type="ARBA" id="ARBA00022723"/>
    </source>
</evidence>
<dbReference type="PANTHER" id="PTHR43401">
    <property type="entry name" value="L-THREONINE 3-DEHYDROGENASE"/>
    <property type="match status" value="1"/>
</dbReference>
<name>A0A060HHN2_9ARCH</name>
<evidence type="ECO:0000256" key="4">
    <source>
        <dbReference type="RuleBase" id="RU361277"/>
    </source>
</evidence>
<evidence type="ECO:0000259" key="5">
    <source>
        <dbReference type="SMART" id="SM00829"/>
    </source>
</evidence>
<dbReference type="KEGG" id="nvn:NVIE_008530"/>
<feature type="domain" description="Enoyl reductase (ER)" evidence="5">
    <location>
        <begin position="8"/>
        <end position="342"/>
    </location>
</feature>
<dbReference type="InterPro" id="IPR013154">
    <property type="entry name" value="ADH-like_N"/>
</dbReference>
<dbReference type="PANTHER" id="PTHR43401:SF2">
    <property type="entry name" value="L-THREONINE 3-DEHYDROGENASE"/>
    <property type="match status" value="1"/>
</dbReference>
<organism evidence="6 7">
    <name type="scientific">Nitrososphaera viennensis EN76</name>
    <dbReference type="NCBI Taxonomy" id="926571"/>
    <lineage>
        <taxon>Archaea</taxon>
        <taxon>Nitrososphaerota</taxon>
        <taxon>Nitrososphaeria</taxon>
        <taxon>Nitrososphaerales</taxon>
        <taxon>Nitrososphaeraceae</taxon>
        <taxon>Nitrososphaera</taxon>
    </lineage>
</organism>
<dbReference type="InterPro" id="IPR011032">
    <property type="entry name" value="GroES-like_sf"/>
</dbReference>
<dbReference type="HOGENOM" id="CLU_026673_11_0_2"/>
<evidence type="ECO:0000256" key="2">
    <source>
        <dbReference type="ARBA" id="ARBA00022833"/>
    </source>
</evidence>
<sequence length="348" mass="37541">MKAVFVKGHSAVSVDEINAPEMASEGDVLVRMRACGLCGSDLEKVYGEYGMSSGRLGHEPAGEVVAVGKNAMGFAPGDRVFIHHHVPCYSCHYCLHGDYTMCPEYQKSNISPCGLAEQFIVPEWNVSRGGLIKLPAGMTFDEASLVEPLACCIRAWNKCDFQRGDDIAVLGAGPAGLMHVILAKAFGAGRVFVSDINDFRLDFARKKYGIETFNSISTPDFAQKIKEQTAGRGVDIAVVATGSTKALLQSFDMTRRAGKIVMFGVPPKGSAMSYDMSKLYSNEHSLIPSYAASEVETNQAIKLIAEKRIDIASLITHRFDISDASAAIKCAHEAKDAMKVIVTTGNNT</sequence>
<evidence type="ECO:0000313" key="6">
    <source>
        <dbReference type="EMBL" id="AIC15073.1"/>
    </source>
</evidence>
<keyword evidence="3" id="KW-0560">Oxidoreductase</keyword>
<reference evidence="6 7" key="1">
    <citation type="journal article" date="2014" name="Int. J. Syst. Evol. Microbiol.">
        <title>Nitrososphaera viennensis gen. nov., sp. nov., an aerobic and mesophilic, ammonia-oxidizing archaeon from soil and a member of the archaeal phylum Thaumarchaeota.</title>
        <authorList>
            <person name="Stieglmeier M."/>
            <person name="Klingl A."/>
            <person name="Alves R.J."/>
            <person name="Rittmann S.K."/>
            <person name="Melcher M."/>
            <person name="Leisch N."/>
            <person name="Schleper C."/>
        </authorList>
    </citation>
    <scope>NUCLEOTIDE SEQUENCE [LARGE SCALE GENOMIC DNA]</scope>
    <source>
        <strain evidence="6">EN76</strain>
    </source>
</reference>
<gene>
    <name evidence="6" type="ORF">NVIE_008530</name>
</gene>
<evidence type="ECO:0000313" key="7">
    <source>
        <dbReference type="Proteomes" id="UP000027093"/>
    </source>
</evidence>
<dbReference type="OrthoDB" id="73567at2157"/>
<proteinExistence type="inferred from homology"/>
<dbReference type="CDD" id="cd08235">
    <property type="entry name" value="iditol_2_DH_like"/>
    <property type="match status" value="1"/>
</dbReference>
<dbReference type="EMBL" id="CP007536">
    <property type="protein sequence ID" value="AIC15073.1"/>
    <property type="molecule type" value="Genomic_DNA"/>
</dbReference>
<evidence type="ECO:0000256" key="3">
    <source>
        <dbReference type="ARBA" id="ARBA00023002"/>
    </source>
</evidence>
<dbReference type="InterPro" id="IPR036291">
    <property type="entry name" value="NAD(P)-bd_dom_sf"/>
</dbReference>
<dbReference type="GO" id="GO:0016616">
    <property type="term" value="F:oxidoreductase activity, acting on the CH-OH group of donors, NAD or NADP as acceptor"/>
    <property type="evidence" value="ECO:0007669"/>
    <property type="project" value="UniProtKB-ARBA"/>
</dbReference>
<dbReference type="GO" id="GO:0043168">
    <property type="term" value="F:anion binding"/>
    <property type="evidence" value="ECO:0007669"/>
    <property type="project" value="UniProtKB-ARBA"/>
</dbReference>
<keyword evidence="2 4" id="KW-0862">Zinc</keyword>
<accession>A0A060HHN2</accession>
<dbReference type="InterPro" id="IPR020843">
    <property type="entry name" value="ER"/>
</dbReference>